<keyword evidence="2 5" id="KW-0812">Transmembrane</keyword>
<comment type="caution">
    <text evidence="7">The sequence shown here is derived from an EMBL/GenBank/DDBJ whole genome shotgun (WGS) entry which is preliminary data.</text>
</comment>
<evidence type="ECO:0000256" key="1">
    <source>
        <dbReference type="ARBA" id="ARBA00004370"/>
    </source>
</evidence>
<dbReference type="Pfam" id="PF00924">
    <property type="entry name" value="MS_channel_2nd"/>
    <property type="match status" value="1"/>
</dbReference>
<feature type="domain" description="Mechanosensitive ion channel MscS" evidence="6">
    <location>
        <begin position="192"/>
        <end position="257"/>
    </location>
</feature>
<dbReference type="OrthoDB" id="9792218at2"/>
<dbReference type="PANTHER" id="PTHR30566">
    <property type="entry name" value="YNAI-RELATED MECHANOSENSITIVE ION CHANNEL"/>
    <property type="match status" value="1"/>
</dbReference>
<keyword evidence="8" id="KW-1185">Reference proteome</keyword>
<feature type="transmembrane region" description="Helical" evidence="5">
    <location>
        <begin position="170"/>
        <end position="189"/>
    </location>
</feature>
<organism evidence="7 8">
    <name type="scientific">Reyranella soli</name>
    <dbReference type="NCBI Taxonomy" id="1230389"/>
    <lineage>
        <taxon>Bacteria</taxon>
        <taxon>Pseudomonadati</taxon>
        <taxon>Pseudomonadota</taxon>
        <taxon>Alphaproteobacteria</taxon>
        <taxon>Hyphomicrobiales</taxon>
        <taxon>Reyranellaceae</taxon>
        <taxon>Reyranella</taxon>
    </lineage>
</organism>
<accession>A0A512N202</accession>
<feature type="transmembrane region" description="Helical" evidence="5">
    <location>
        <begin position="20"/>
        <end position="42"/>
    </location>
</feature>
<feature type="transmembrane region" description="Helical" evidence="5">
    <location>
        <begin position="143"/>
        <end position="164"/>
    </location>
</feature>
<proteinExistence type="predicted"/>
<dbReference type="InterPro" id="IPR010920">
    <property type="entry name" value="LSM_dom_sf"/>
</dbReference>
<feature type="transmembrane region" description="Helical" evidence="5">
    <location>
        <begin position="92"/>
        <end position="115"/>
    </location>
</feature>
<dbReference type="AlphaFoldDB" id="A0A512N202"/>
<protein>
    <submittedName>
        <fullName evidence="7">Mechanosensitive ion channel protein MscS</fullName>
    </submittedName>
</protein>
<dbReference type="PANTHER" id="PTHR30566:SF25">
    <property type="entry name" value="INNER MEMBRANE PROTEIN"/>
    <property type="match status" value="1"/>
</dbReference>
<dbReference type="Gene3D" id="1.10.287.1260">
    <property type="match status" value="1"/>
</dbReference>
<keyword evidence="4 5" id="KW-0472">Membrane</keyword>
<name>A0A512N202_9HYPH</name>
<dbReference type="SUPFAM" id="SSF50182">
    <property type="entry name" value="Sm-like ribonucleoproteins"/>
    <property type="match status" value="1"/>
</dbReference>
<evidence type="ECO:0000259" key="6">
    <source>
        <dbReference type="Pfam" id="PF00924"/>
    </source>
</evidence>
<sequence>MFFRDLLAKADEYLPWIPNWLWSALMLVMAAALALLLHRAAVRLMRRLISPKNAFLQSLISATDGPIRMALVIFAVGIVLPVAPLDRDARSAIGHALMVAFILLIGWSATAAIVLASDFYLRRADVAGADNPLARKHVTQVRVLRRVIETMVIIVTVAAALMTFESVKQYGVSLIASAGAAGIIVGLAARPLLTNLIAGIQLAITQPIRIGDAVIVENEWGWVEEITGTYVVIKVWDWRRLVVPLSYFLEKPFQNWTFQGTDLIGSVFLWVDYTVPVAHVRSKLEEIVRTTKLWSGEVVNLQVVETSEQAVQLRALVSARTSEQAWDLRCEVREKLIVFLQETYPAALPKQRAELVELQRDAA</sequence>
<evidence type="ECO:0000256" key="2">
    <source>
        <dbReference type="ARBA" id="ARBA00022692"/>
    </source>
</evidence>
<comment type="subcellular location">
    <subcellularLocation>
        <location evidence="1">Membrane</location>
    </subcellularLocation>
</comment>
<evidence type="ECO:0000256" key="3">
    <source>
        <dbReference type="ARBA" id="ARBA00022989"/>
    </source>
</evidence>
<evidence type="ECO:0000313" key="7">
    <source>
        <dbReference type="EMBL" id="GEP53012.1"/>
    </source>
</evidence>
<feature type="transmembrane region" description="Helical" evidence="5">
    <location>
        <begin position="54"/>
        <end position="80"/>
    </location>
</feature>
<keyword evidence="3 5" id="KW-1133">Transmembrane helix</keyword>
<gene>
    <name evidence="7" type="ORF">RSO01_01780</name>
</gene>
<reference evidence="7 8" key="1">
    <citation type="submission" date="2019-07" db="EMBL/GenBank/DDBJ databases">
        <title>Whole genome shotgun sequence of Reyranella soli NBRC 108950.</title>
        <authorList>
            <person name="Hosoyama A."/>
            <person name="Uohara A."/>
            <person name="Ohji S."/>
            <person name="Ichikawa N."/>
        </authorList>
    </citation>
    <scope>NUCLEOTIDE SEQUENCE [LARGE SCALE GENOMIC DNA]</scope>
    <source>
        <strain evidence="7 8">NBRC 108950</strain>
    </source>
</reference>
<evidence type="ECO:0000256" key="5">
    <source>
        <dbReference type="SAM" id="Phobius"/>
    </source>
</evidence>
<dbReference type="EMBL" id="BKAJ01000004">
    <property type="protein sequence ID" value="GEP53012.1"/>
    <property type="molecule type" value="Genomic_DNA"/>
</dbReference>
<dbReference type="Gene3D" id="2.30.30.60">
    <property type="match status" value="1"/>
</dbReference>
<dbReference type="GO" id="GO:0016020">
    <property type="term" value="C:membrane"/>
    <property type="evidence" value="ECO:0007669"/>
    <property type="project" value="UniProtKB-SubCell"/>
</dbReference>
<dbReference type="Proteomes" id="UP000321058">
    <property type="component" value="Unassembled WGS sequence"/>
</dbReference>
<dbReference type="GO" id="GO:0008381">
    <property type="term" value="F:mechanosensitive monoatomic ion channel activity"/>
    <property type="evidence" value="ECO:0007669"/>
    <property type="project" value="UniProtKB-ARBA"/>
</dbReference>
<dbReference type="InterPro" id="IPR023408">
    <property type="entry name" value="MscS_beta-dom_sf"/>
</dbReference>
<dbReference type="InterPro" id="IPR006685">
    <property type="entry name" value="MscS_channel_2nd"/>
</dbReference>
<evidence type="ECO:0000256" key="4">
    <source>
        <dbReference type="ARBA" id="ARBA00023136"/>
    </source>
</evidence>
<evidence type="ECO:0000313" key="8">
    <source>
        <dbReference type="Proteomes" id="UP000321058"/>
    </source>
</evidence>
<dbReference type="RefSeq" id="WP_147145219.1">
    <property type="nucleotide sequence ID" value="NZ_BKAJ01000004.1"/>
</dbReference>